<comment type="subcellular location">
    <subcellularLocation>
        <location evidence="1">Nucleus</location>
    </subcellularLocation>
</comment>
<dbReference type="InterPro" id="IPR001138">
    <property type="entry name" value="Zn2Cys6_DnaBD"/>
</dbReference>
<dbReference type="InterPro" id="IPR051089">
    <property type="entry name" value="prtT"/>
</dbReference>
<dbReference type="SMART" id="SM00066">
    <property type="entry name" value="GAL4"/>
    <property type="match status" value="1"/>
</dbReference>
<sequence>MAPPAEPGESSPMEQDTPGPMRAIEAVRIRRNTACVRCRDAKVKCNASRAPDQPCQRCSKLELHCVVDKSYKRTSRRSKLEELAAELQTIKEAVAPSRPPLLSAPPELPPGRPVPLPLPVQQHHQQQQQQQQQQQIPSSNYLPAPSNLFSRPRPYTLQSETPATTPGVARINDGTLPPGQLPLPAEPRALGSRVFSGEEINYYFDKYFEHFHPYLPIVRTRDPDTCYKRGHVLFWAIIMTACRRFGRDDTVFQFLIDSLLPEIWSSVSQPPLRLPIINSLLLLATWPFPTIRFLSDPSIIFAGIAMNSSFLTGLHTGQGGHSEFKGLGCKQRDTDEEATFTWAGCAIIYHRVSAYMGCPSAPALFNKTIDSLLDSSNPFPIPRYFAIHLETSRFSSRVSRTMCASLEEAQGVSHHLVAQMEDEYTKVQRALYPENTDLDTLTLLSTQLEIQTYYFMPLPNHSPSLLQRNLLKTYTTAEAIIRVTTSLHRTTSFLSYAPHFVFRTLLASTCVIMSVHLSSSLTPESQFDAIDPLVKEALLAMRICSVQEGDLHIRVTNMIEKYWNLRAHVPRSEAAGVSEFTHRLGASLTFGCLRRWRKDVEQTRDASTPGPAQQGLEFPRKCYFFVPGTVLVVVGRELMSTL</sequence>
<feature type="compositionally biased region" description="Low complexity" evidence="6">
    <location>
        <begin position="119"/>
        <end position="135"/>
    </location>
</feature>
<dbReference type="Pfam" id="PF00172">
    <property type="entry name" value="Zn_clus"/>
    <property type="match status" value="1"/>
</dbReference>
<dbReference type="GO" id="GO:0005634">
    <property type="term" value="C:nucleus"/>
    <property type="evidence" value="ECO:0007669"/>
    <property type="project" value="UniProtKB-SubCell"/>
</dbReference>
<evidence type="ECO:0000256" key="4">
    <source>
        <dbReference type="ARBA" id="ARBA00023163"/>
    </source>
</evidence>
<dbReference type="GO" id="GO:0008270">
    <property type="term" value="F:zinc ion binding"/>
    <property type="evidence" value="ECO:0007669"/>
    <property type="project" value="InterPro"/>
</dbReference>
<dbReference type="Proteomes" id="UP001321760">
    <property type="component" value="Unassembled WGS sequence"/>
</dbReference>
<keyword evidence="3" id="KW-0238">DNA-binding</keyword>
<evidence type="ECO:0000256" key="6">
    <source>
        <dbReference type="SAM" id="MobiDB-lite"/>
    </source>
</evidence>
<reference evidence="8" key="1">
    <citation type="journal article" date="2023" name="Mol. Phylogenet. Evol.">
        <title>Genome-scale phylogeny and comparative genomics of the fungal order Sordariales.</title>
        <authorList>
            <person name="Hensen N."/>
            <person name="Bonometti L."/>
            <person name="Westerberg I."/>
            <person name="Brannstrom I.O."/>
            <person name="Guillou S."/>
            <person name="Cros-Aarteil S."/>
            <person name="Calhoun S."/>
            <person name="Haridas S."/>
            <person name="Kuo A."/>
            <person name="Mondo S."/>
            <person name="Pangilinan J."/>
            <person name="Riley R."/>
            <person name="LaButti K."/>
            <person name="Andreopoulos B."/>
            <person name="Lipzen A."/>
            <person name="Chen C."/>
            <person name="Yan M."/>
            <person name="Daum C."/>
            <person name="Ng V."/>
            <person name="Clum A."/>
            <person name="Steindorff A."/>
            <person name="Ohm R.A."/>
            <person name="Martin F."/>
            <person name="Silar P."/>
            <person name="Natvig D.O."/>
            <person name="Lalanne C."/>
            <person name="Gautier V."/>
            <person name="Ament-Velasquez S.L."/>
            <person name="Kruys A."/>
            <person name="Hutchinson M.I."/>
            <person name="Powell A.J."/>
            <person name="Barry K."/>
            <person name="Miller A.N."/>
            <person name="Grigoriev I.V."/>
            <person name="Debuchy R."/>
            <person name="Gladieux P."/>
            <person name="Hiltunen Thoren M."/>
            <person name="Johannesson H."/>
        </authorList>
    </citation>
    <scope>NUCLEOTIDE SEQUENCE</scope>
    <source>
        <strain evidence="8">PSN243</strain>
    </source>
</reference>
<dbReference type="CDD" id="cd00067">
    <property type="entry name" value="GAL4"/>
    <property type="match status" value="1"/>
</dbReference>
<organism evidence="8 9">
    <name type="scientific">Podospora aff. communis PSN243</name>
    <dbReference type="NCBI Taxonomy" id="3040156"/>
    <lineage>
        <taxon>Eukaryota</taxon>
        <taxon>Fungi</taxon>
        <taxon>Dikarya</taxon>
        <taxon>Ascomycota</taxon>
        <taxon>Pezizomycotina</taxon>
        <taxon>Sordariomycetes</taxon>
        <taxon>Sordariomycetidae</taxon>
        <taxon>Sordariales</taxon>
        <taxon>Podosporaceae</taxon>
        <taxon>Podospora</taxon>
    </lineage>
</organism>
<evidence type="ECO:0000259" key="7">
    <source>
        <dbReference type="PROSITE" id="PS50048"/>
    </source>
</evidence>
<dbReference type="GO" id="GO:0000981">
    <property type="term" value="F:DNA-binding transcription factor activity, RNA polymerase II-specific"/>
    <property type="evidence" value="ECO:0007669"/>
    <property type="project" value="InterPro"/>
</dbReference>
<dbReference type="CDD" id="cd12148">
    <property type="entry name" value="fungal_TF_MHR"/>
    <property type="match status" value="1"/>
</dbReference>
<proteinExistence type="predicted"/>
<feature type="region of interest" description="Disordered" evidence="6">
    <location>
        <begin position="96"/>
        <end position="168"/>
    </location>
</feature>
<dbReference type="GO" id="GO:0000976">
    <property type="term" value="F:transcription cis-regulatory region binding"/>
    <property type="evidence" value="ECO:0007669"/>
    <property type="project" value="TreeGrafter"/>
</dbReference>
<protein>
    <recommendedName>
        <fullName evidence="7">Zn(2)-C6 fungal-type domain-containing protein</fullName>
    </recommendedName>
</protein>
<evidence type="ECO:0000313" key="8">
    <source>
        <dbReference type="EMBL" id="KAK4456064.1"/>
    </source>
</evidence>
<accession>A0AAV9H4R3</accession>
<keyword evidence="4" id="KW-0804">Transcription</keyword>
<evidence type="ECO:0000256" key="1">
    <source>
        <dbReference type="ARBA" id="ARBA00004123"/>
    </source>
</evidence>
<keyword evidence="5" id="KW-0539">Nucleus</keyword>
<evidence type="ECO:0000313" key="9">
    <source>
        <dbReference type="Proteomes" id="UP001321760"/>
    </source>
</evidence>
<evidence type="ECO:0000256" key="3">
    <source>
        <dbReference type="ARBA" id="ARBA00023125"/>
    </source>
</evidence>
<dbReference type="PANTHER" id="PTHR31845">
    <property type="entry name" value="FINGER DOMAIN PROTEIN, PUTATIVE-RELATED"/>
    <property type="match status" value="1"/>
</dbReference>
<dbReference type="PROSITE" id="PS00463">
    <property type="entry name" value="ZN2_CY6_FUNGAL_1"/>
    <property type="match status" value="1"/>
</dbReference>
<dbReference type="Gene3D" id="4.10.240.10">
    <property type="entry name" value="Zn(2)-C6 fungal-type DNA-binding domain"/>
    <property type="match status" value="1"/>
</dbReference>
<evidence type="ECO:0000256" key="5">
    <source>
        <dbReference type="ARBA" id="ARBA00023242"/>
    </source>
</evidence>
<evidence type="ECO:0000256" key="2">
    <source>
        <dbReference type="ARBA" id="ARBA00023015"/>
    </source>
</evidence>
<name>A0AAV9H4R3_9PEZI</name>
<dbReference type="PROSITE" id="PS50048">
    <property type="entry name" value="ZN2_CY6_FUNGAL_2"/>
    <property type="match status" value="1"/>
</dbReference>
<dbReference type="SUPFAM" id="SSF57701">
    <property type="entry name" value="Zn2/Cys6 DNA-binding domain"/>
    <property type="match status" value="1"/>
</dbReference>
<dbReference type="PANTHER" id="PTHR31845:SF21">
    <property type="entry name" value="REGULATORY PROTEIN LEU3"/>
    <property type="match status" value="1"/>
</dbReference>
<feature type="region of interest" description="Disordered" evidence="6">
    <location>
        <begin position="1"/>
        <end position="21"/>
    </location>
</feature>
<dbReference type="AlphaFoldDB" id="A0AAV9H4R3"/>
<keyword evidence="2" id="KW-0805">Transcription regulation</keyword>
<reference evidence="8" key="2">
    <citation type="submission" date="2023-05" db="EMBL/GenBank/DDBJ databases">
        <authorList>
            <consortium name="Lawrence Berkeley National Laboratory"/>
            <person name="Steindorff A."/>
            <person name="Hensen N."/>
            <person name="Bonometti L."/>
            <person name="Westerberg I."/>
            <person name="Brannstrom I.O."/>
            <person name="Guillou S."/>
            <person name="Cros-Aarteil S."/>
            <person name="Calhoun S."/>
            <person name="Haridas S."/>
            <person name="Kuo A."/>
            <person name="Mondo S."/>
            <person name="Pangilinan J."/>
            <person name="Riley R."/>
            <person name="Labutti K."/>
            <person name="Andreopoulos B."/>
            <person name="Lipzen A."/>
            <person name="Chen C."/>
            <person name="Yanf M."/>
            <person name="Daum C."/>
            <person name="Ng V."/>
            <person name="Clum A."/>
            <person name="Ohm R."/>
            <person name="Martin F."/>
            <person name="Silar P."/>
            <person name="Natvig D."/>
            <person name="Lalanne C."/>
            <person name="Gautier V."/>
            <person name="Ament-Velasquez S.L."/>
            <person name="Kruys A."/>
            <person name="Hutchinson M.I."/>
            <person name="Powell A.J."/>
            <person name="Barry K."/>
            <person name="Miller A.N."/>
            <person name="Grigoriev I.V."/>
            <person name="Debuchy R."/>
            <person name="Gladieux P."/>
            <person name="Thoren M.H."/>
            <person name="Johannesson H."/>
        </authorList>
    </citation>
    <scope>NUCLEOTIDE SEQUENCE</scope>
    <source>
        <strain evidence="8">PSN243</strain>
    </source>
</reference>
<dbReference type="EMBL" id="MU865913">
    <property type="protein sequence ID" value="KAK4456064.1"/>
    <property type="molecule type" value="Genomic_DNA"/>
</dbReference>
<keyword evidence="9" id="KW-1185">Reference proteome</keyword>
<gene>
    <name evidence="8" type="ORF">QBC34DRAFT_388815</name>
</gene>
<comment type="caution">
    <text evidence="8">The sequence shown here is derived from an EMBL/GenBank/DDBJ whole genome shotgun (WGS) entry which is preliminary data.</text>
</comment>
<feature type="compositionally biased region" description="Pro residues" evidence="6">
    <location>
        <begin position="97"/>
        <end position="118"/>
    </location>
</feature>
<dbReference type="InterPro" id="IPR036864">
    <property type="entry name" value="Zn2-C6_fun-type_DNA-bd_sf"/>
</dbReference>
<feature type="domain" description="Zn(2)-C6 fungal-type" evidence="7">
    <location>
        <begin position="34"/>
        <end position="67"/>
    </location>
</feature>